<reference evidence="4 5" key="1">
    <citation type="journal article" date="2009" name="Appl. Environ. Microbiol.">
        <title>Three genomes from the phylum Acidobacteria provide insight into the lifestyles of these microorganisms in soils.</title>
        <authorList>
            <person name="Ward N.L."/>
            <person name="Challacombe J.F."/>
            <person name="Janssen P.H."/>
            <person name="Henrissat B."/>
            <person name="Coutinho P.M."/>
            <person name="Wu M."/>
            <person name="Xie G."/>
            <person name="Haft D.H."/>
            <person name="Sait M."/>
            <person name="Badger J."/>
            <person name="Barabote R.D."/>
            <person name="Bradley B."/>
            <person name="Brettin T.S."/>
            <person name="Brinkac L.M."/>
            <person name="Bruce D."/>
            <person name="Creasy T."/>
            <person name="Daugherty S.C."/>
            <person name="Davidsen T.M."/>
            <person name="DeBoy R.T."/>
            <person name="Detter J.C."/>
            <person name="Dodson R.J."/>
            <person name="Durkin A.S."/>
            <person name="Ganapathy A."/>
            <person name="Gwinn-Giglio M."/>
            <person name="Han C.S."/>
            <person name="Khouri H."/>
            <person name="Kiss H."/>
            <person name="Kothari S.P."/>
            <person name="Madupu R."/>
            <person name="Nelson K.E."/>
            <person name="Nelson W.C."/>
            <person name="Paulsen I."/>
            <person name="Penn K."/>
            <person name="Ren Q."/>
            <person name="Rosovitz M.J."/>
            <person name="Selengut J.D."/>
            <person name="Shrivastava S."/>
            <person name="Sullivan S.A."/>
            <person name="Tapia R."/>
            <person name="Thompson L.S."/>
            <person name="Watkins K.L."/>
            <person name="Yang Q."/>
            <person name="Yu C."/>
            <person name="Zafar N."/>
            <person name="Zhou L."/>
            <person name="Kuske C.R."/>
        </authorList>
    </citation>
    <scope>NUCLEOTIDE SEQUENCE [LARGE SCALE GENOMIC DNA]</scope>
    <source>
        <strain evidence="5">ATCC 51196 / DSM 11244 / BCRC 80197 / JCM 7670 / NBRC 15755 / NCIMB 13165 / 161</strain>
    </source>
</reference>
<organism evidence="4 5">
    <name type="scientific">Acidobacterium capsulatum (strain ATCC 51196 / DSM 11244 / BCRC 80197 / JCM 7670 / NBRC 15755 / NCIMB 13165 / 161)</name>
    <dbReference type="NCBI Taxonomy" id="240015"/>
    <lineage>
        <taxon>Bacteria</taxon>
        <taxon>Pseudomonadati</taxon>
        <taxon>Acidobacteriota</taxon>
        <taxon>Terriglobia</taxon>
        <taxon>Terriglobales</taxon>
        <taxon>Acidobacteriaceae</taxon>
        <taxon>Acidobacterium</taxon>
    </lineage>
</organism>
<comment type="similarity">
    <text evidence="1">Belongs to the UPF0213 family.</text>
</comment>
<evidence type="ECO:0000259" key="3">
    <source>
        <dbReference type="PROSITE" id="PS50164"/>
    </source>
</evidence>
<dbReference type="KEGG" id="aca:ACP_0799"/>
<accession>C1F2Q0</accession>
<dbReference type="STRING" id="240015.ACP_0799"/>
<dbReference type="EMBL" id="CP001472">
    <property type="protein sequence ID" value="ACO34072.1"/>
    <property type="molecule type" value="Genomic_DNA"/>
</dbReference>
<dbReference type="PANTHER" id="PTHR34477:SF5">
    <property type="entry name" value="BSL5627 PROTEIN"/>
    <property type="match status" value="1"/>
</dbReference>
<dbReference type="PANTHER" id="PTHR34477">
    <property type="entry name" value="UPF0213 PROTEIN YHBQ"/>
    <property type="match status" value="1"/>
</dbReference>
<dbReference type="InterPro" id="IPR000305">
    <property type="entry name" value="GIY-YIG_endonuc"/>
</dbReference>
<proteinExistence type="inferred from homology"/>
<dbReference type="SUPFAM" id="SSF82771">
    <property type="entry name" value="GIY-YIG endonuclease"/>
    <property type="match status" value="1"/>
</dbReference>
<evidence type="ECO:0000256" key="2">
    <source>
        <dbReference type="SAM" id="MobiDB-lite"/>
    </source>
</evidence>
<dbReference type="InParanoid" id="C1F2Q0"/>
<dbReference type="SMART" id="SM00465">
    <property type="entry name" value="GIYc"/>
    <property type="match status" value="1"/>
</dbReference>
<feature type="domain" description="GIY-YIG" evidence="3">
    <location>
        <begin position="2"/>
        <end position="77"/>
    </location>
</feature>
<dbReference type="HOGENOM" id="CLU_135650_3_1_0"/>
<dbReference type="CDD" id="cd10448">
    <property type="entry name" value="GIY-YIG_unchar_3"/>
    <property type="match status" value="1"/>
</dbReference>
<evidence type="ECO:0000256" key="1">
    <source>
        <dbReference type="ARBA" id="ARBA00007435"/>
    </source>
</evidence>
<dbReference type="AlphaFoldDB" id="C1F2Q0"/>
<protein>
    <submittedName>
        <fullName evidence="4">Putative excinuclease ABC</fullName>
    </submittedName>
</protein>
<evidence type="ECO:0000313" key="5">
    <source>
        <dbReference type="Proteomes" id="UP000002207"/>
    </source>
</evidence>
<dbReference type="eggNOG" id="COG2827">
    <property type="taxonomic scope" value="Bacteria"/>
</dbReference>
<evidence type="ECO:0000313" key="4">
    <source>
        <dbReference type="EMBL" id="ACO34072.1"/>
    </source>
</evidence>
<name>C1F2Q0_ACIC5</name>
<feature type="region of interest" description="Disordered" evidence="2">
    <location>
        <begin position="102"/>
        <end position="126"/>
    </location>
</feature>
<dbReference type="OrthoDB" id="9807770at2"/>
<dbReference type="RefSeq" id="WP_015895967.1">
    <property type="nucleotide sequence ID" value="NC_012483.1"/>
</dbReference>
<dbReference type="FunCoup" id="C1F2Q0">
    <property type="interactions" value="89"/>
</dbReference>
<gene>
    <name evidence="4" type="ordered locus">ACP_0799</name>
</gene>
<dbReference type="InterPro" id="IPR035901">
    <property type="entry name" value="GIY-YIG_endonuc_sf"/>
</dbReference>
<dbReference type="Proteomes" id="UP000002207">
    <property type="component" value="Chromosome"/>
</dbReference>
<dbReference type="PROSITE" id="PS50164">
    <property type="entry name" value="GIY_YIG"/>
    <property type="match status" value="1"/>
</dbReference>
<dbReference type="Gene3D" id="3.40.1440.10">
    <property type="entry name" value="GIY-YIG endonuclease"/>
    <property type="match status" value="1"/>
</dbReference>
<dbReference type="Pfam" id="PF01541">
    <property type="entry name" value="GIY-YIG"/>
    <property type="match status" value="1"/>
</dbReference>
<keyword evidence="5" id="KW-1185">Reference proteome</keyword>
<sequence>MPQSWVYILASRTGTLYTGVTSDLTRRVLEHRSGVRSGFASKYGCDRLVYYEESDDIAVAIAREKAIKGWTRAKKIALIEAKNPDWNDLAEHLGSRILMPNQSMAEEDKKEAQRIRLPLPETRKQE</sequence>
<dbReference type="InterPro" id="IPR050190">
    <property type="entry name" value="UPF0213_domain"/>
</dbReference>